<keyword evidence="2 5" id="KW-0812">Transmembrane</keyword>
<protein>
    <submittedName>
        <fullName evidence="7">Sphingomyelin phosphodiesterase 4</fullName>
    </submittedName>
</protein>
<reference evidence="7" key="1">
    <citation type="submission" date="2025-08" db="UniProtKB">
        <authorList>
            <consortium name="RefSeq"/>
        </authorList>
    </citation>
    <scope>IDENTIFICATION</scope>
</reference>
<evidence type="ECO:0000256" key="4">
    <source>
        <dbReference type="ARBA" id="ARBA00023136"/>
    </source>
</evidence>
<name>A0ABM3M528_BICAN</name>
<dbReference type="PANTHER" id="PTHR12988:SF6">
    <property type="entry name" value="SPHINGOMYELIN PHOSPHODIESTERASE 4"/>
    <property type="match status" value="1"/>
</dbReference>
<evidence type="ECO:0000256" key="5">
    <source>
        <dbReference type="SAM" id="Phobius"/>
    </source>
</evidence>
<gene>
    <name evidence="7" type="primary">LOC112043804</name>
</gene>
<evidence type="ECO:0000256" key="2">
    <source>
        <dbReference type="ARBA" id="ARBA00022692"/>
    </source>
</evidence>
<keyword evidence="4 5" id="KW-0472">Membrane</keyword>
<dbReference type="PANTHER" id="PTHR12988">
    <property type="entry name" value="SPHINGOMYELIN PHOSPHODIESTERASE 4"/>
    <property type="match status" value="1"/>
</dbReference>
<dbReference type="GeneID" id="112043804"/>
<dbReference type="Proteomes" id="UP001652582">
    <property type="component" value="Chromosome Z"/>
</dbReference>
<comment type="subcellular location">
    <subcellularLocation>
        <location evidence="1">Membrane</location>
        <topology evidence="1">Single-pass membrane protein</topology>
    </subcellularLocation>
</comment>
<keyword evidence="6" id="KW-1185">Reference proteome</keyword>
<evidence type="ECO:0000313" key="7">
    <source>
        <dbReference type="RefSeq" id="XP_052746586.1"/>
    </source>
</evidence>
<keyword evidence="3 5" id="KW-1133">Transmembrane helix</keyword>
<evidence type="ECO:0000256" key="3">
    <source>
        <dbReference type="ARBA" id="ARBA00022989"/>
    </source>
</evidence>
<evidence type="ECO:0000256" key="1">
    <source>
        <dbReference type="ARBA" id="ARBA00004167"/>
    </source>
</evidence>
<proteinExistence type="predicted"/>
<dbReference type="InterPro" id="IPR024129">
    <property type="entry name" value="Sphingomy_SMPD4"/>
</dbReference>
<sequence length="776" mass="91178">MQMIIEKTKMVHDIMSQFHRYHNSSLQERIKELKIIIDQTGSYKDLQALFPQLIYNIFAPTNQNGWGLGQVTYEKNRYEFEMLMNFLVPHGPMFRLCYKLLADRRLKYNLPLNILPLQLQMTLERGRGPQFYAELITMDYQGMNVVALALNPFDYYIINFALFLINNYQSNDWRIWNSVYFALSCDYLVHFLPCDPNVQVTPTISYTGKVPLVPPLQTVNRPLCSPSLLIKSDLFGPSNQRPTIPHTQSRYEIWRSETVLQIFVDIWMSVEPDNTNLPMYQRNYPTISSSPERVRIVRVLVKHIHSFSAQYNNDPTAYCALRKYASQIMCSRGFHYVKDLVMTWPLDDSFRLVLELWLSLIQPWRYTDYATNQYRFPNTQRDQEGANDNAFDESFTQFVAENFPSYTCIFQMVIPRFMNLDISTYKNAVMLFRLGKVFSQPHLAPILMNIERAIIDVSGSPDYSHNNSSLNQSFTYNGVALKKWVSIAKQAFSVFNMSVTYDYDPIWSDNKREFMLEFVKRIHASKRTADKNIEDLTAKLNQESQGFWHAVKKWVVVGCTIEDTQMLQECQKIPNYLTNCVNYFVSIFGLDENMLLPYEAELFDDSVEHSSYANSNNFLRHINQKMRIKPSEIRYMGNPDIVPIMSYENTTLVRMLYQLSTRLNELYGEEFSRLWARNDFWGYVARELLQKPITIRQYGKDSRHLPCLISEDLPARLSLRCLGSHVLIIWICIGYIIFWMFSCSAIFYLFFIFTAWALIILAKAYLKKMKIIDDRY</sequence>
<evidence type="ECO:0000313" key="6">
    <source>
        <dbReference type="Proteomes" id="UP001652582"/>
    </source>
</evidence>
<organism evidence="6 7">
    <name type="scientific">Bicyclus anynana</name>
    <name type="common">Squinting bush brown butterfly</name>
    <dbReference type="NCBI Taxonomy" id="110368"/>
    <lineage>
        <taxon>Eukaryota</taxon>
        <taxon>Metazoa</taxon>
        <taxon>Ecdysozoa</taxon>
        <taxon>Arthropoda</taxon>
        <taxon>Hexapoda</taxon>
        <taxon>Insecta</taxon>
        <taxon>Pterygota</taxon>
        <taxon>Neoptera</taxon>
        <taxon>Endopterygota</taxon>
        <taxon>Lepidoptera</taxon>
        <taxon>Glossata</taxon>
        <taxon>Ditrysia</taxon>
        <taxon>Papilionoidea</taxon>
        <taxon>Nymphalidae</taxon>
        <taxon>Satyrinae</taxon>
        <taxon>Satyrini</taxon>
        <taxon>Mycalesina</taxon>
        <taxon>Bicyclus</taxon>
    </lineage>
</organism>
<accession>A0ABM3M528</accession>
<feature type="transmembrane region" description="Helical" evidence="5">
    <location>
        <begin position="747"/>
        <end position="766"/>
    </location>
</feature>
<dbReference type="RefSeq" id="XP_052746586.1">
    <property type="nucleotide sequence ID" value="XM_052890626.1"/>
</dbReference>
<dbReference type="Pfam" id="PF14724">
    <property type="entry name" value="mit_SMPDase"/>
    <property type="match status" value="1"/>
</dbReference>